<gene>
    <name evidence="1" type="ORF">TEOVI_000286900</name>
</gene>
<name>A0A1G4IFX8_TRYEQ</name>
<proteinExistence type="predicted"/>
<protein>
    <submittedName>
        <fullName evidence="1">Uncharacterized protein</fullName>
    </submittedName>
</protein>
<organism evidence="1 2">
    <name type="scientific">Trypanosoma equiperdum</name>
    <dbReference type="NCBI Taxonomy" id="5694"/>
    <lineage>
        <taxon>Eukaryota</taxon>
        <taxon>Discoba</taxon>
        <taxon>Euglenozoa</taxon>
        <taxon>Kinetoplastea</taxon>
        <taxon>Metakinetoplastina</taxon>
        <taxon>Trypanosomatida</taxon>
        <taxon>Trypanosomatidae</taxon>
        <taxon>Trypanosoma</taxon>
    </lineage>
</organism>
<sequence length="596" mass="65928">MTARFTALCEELSRLQVRALRRDGNPLDIAVEAIRAIRINRDSIEPLRQNIPHVPLFLRSCATLLSRSVTSEADDAIESTGRLAEVYVGGNHGDVNDSAAVLQSLVQLSRVRCERAACVGDAAKVLSSSLKPLVPAALHNTLQKWQQHKVRPHTSSLLSLLRGTDAVYGGSFQFTPVGADMMGLLPIKSKVQMEAKMQKCEHSRDILRALCEMQFSKLDAGICLTSQAECGFYQSELCNICCEVLFSTHALMTSQQLAQVVHSLGVLQHRHIHQKFFSSLIDFKNCNAEAVRQHIMGLAMLRQPPPNDRRLMDGVFLHVFRPTDPLDYDSSPEAALSPGWFVDVGHALTCLGITHHKYRLTMARTVRRSIASMSTQERCKLLYGLGGVSLDSVPAELQGSWKGKVIRTIEVLEQRLRSNVDPVDGPSVMHALLFAGIREHPMIPQQPDLASNENPVETLLRTWATCPRERVLYLTEQIRPSHLGSDPATTLSHVCGIIANNCGGVGTDSYRFGPLCDVIRTHGGSMTVDEAMSTIEAIERMKAGDRFSGALVSLLGSLWNQRESMTPEQRMRCCRLLENVGHLEIAVNLLDYIVSQ</sequence>
<dbReference type="Proteomes" id="UP000195570">
    <property type="component" value="Unassembled WGS sequence"/>
</dbReference>
<dbReference type="RefSeq" id="XP_067081969.1">
    <property type="nucleotide sequence ID" value="XM_067225868.1"/>
</dbReference>
<keyword evidence="2" id="KW-1185">Reference proteome</keyword>
<dbReference type="VEuPathDB" id="TriTrypDB:TEOVI_000286900"/>
<comment type="caution">
    <text evidence="1">The sequence shown here is derived from an EMBL/GenBank/DDBJ whole genome shotgun (WGS) entry which is preliminary data.</text>
</comment>
<evidence type="ECO:0000313" key="2">
    <source>
        <dbReference type="Proteomes" id="UP000195570"/>
    </source>
</evidence>
<dbReference type="GeneID" id="92376809"/>
<accession>A0A1G4IFX8</accession>
<reference evidence="1" key="1">
    <citation type="submission" date="2016-09" db="EMBL/GenBank/DDBJ databases">
        <authorList>
            <person name="Hebert L."/>
            <person name="Moumen B."/>
        </authorList>
    </citation>
    <scope>NUCLEOTIDE SEQUENCE [LARGE SCALE GENOMIC DNA]</scope>
    <source>
        <strain evidence="1">OVI</strain>
    </source>
</reference>
<dbReference type="EMBL" id="CZPT02001617">
    <property type="protein sequence ID" value="SCU71288.1"/>
    <property type="molecule type" value="Genomic_DNA"/>
</dbReference>
<evidence type="ECO:0000313" key="1">
    <source>
        <dbReference type="EMBL" id="SCU71288.1"/>
    </source>
</evidence>
<dbReference type="AlphaFoldDB" id="A0A1G4IFX8"/>